<feature type="compositionally biased region" description="Low complexity" evidence="1">
    <location>
        <begin position="142"/>
        <end position="191"/>
    </location>
</feature>
<dbReference type="EMBL" id="JAABOA010007535">
    <property type="protein sequence ID" value="KAF9540636.1"/>
    <property type="molecule type" value="Genomic_DNA"/>
</dbReference>
<dbReference type="Proteomes" id="UP000780801">
    <property type="component" value="Unassembled WGS sequence"/>
</dbReference>
<keyword evidence="3" id="KW-1185">Reference proteome</keyword>
<sequence>QQQQQQQHHHHRHHHHQQELEQHHHHHHQQHHSQHHSQHDPAPGAYRSNAHDRYSHGNFGARPASFSAASSSSSSSPSSYSTAVRPTAPGQRSASWNVGQYDDYPHSYEEEHQRRTDRAKSDYALHQQNYGPYLNDSPPLAPATLPKAPASSGYYYSSASSSSSSSTKPAGQSSSGHVTPANPSSPSASYAMPPPHSHSHHSSSRSLHSTMTTAAAPSTRLHDAPHAPAENGSADHRRQAHGPILPPPA</sequence>
<feature type="region of interest" description="Disordered" evidence="1">
    <location>
        <begin position="1"/>
        <end position="103"/>
    </location>
</feature>
<feature type="non-terminal residue" evidence="2">
    <location>
        <position position="1"/>
    </location>
</feature>
<proteinExistence type="predicted"/>
<feature type="region of interest" description="Disordered" evidence="1">
    <location>
        <begin position="128"/>
        <end position="249"/>
    </location>
</feature>
<dbReference type="AlphaFoldDB" id="A0A9P6F2R8"/>
<gene>
    <name evidence="2" type="ORF">BGW38_009860</name>
</gene>
<protein>
    <submittedName>
        <fullName evidence="2">Uncharacterized protein</fullName>
    </submittedName>
</protein>
<feature type="compositionally biased region" description="Basic residues" evidence="1">
    <location>
        <begin position="23"/>
        <end position="36"/>
    </location>
</feature>
<evidence type="ECO:0000313" key="2">
    <source>
        <dbReference type="EMBL" id="KAF9540636.1"/>
    </source>
</evidence>
<evidence type="ECO:0000313" key="3">
    <source>
        <dbReference type="Proteomes" id="UP000780801"/>
    </source>
</evidence>
<dbReference type="OrthoDB" id="6159439at2759"/>
<reference evidence="2" key="1">
    <citation type="journal article" date="2020" name="Fungal Divers.">
        <title>Resolving the Mortierellaceae phylogeny through synthesis of multi-gene phylogenetics and phylogenomics.</title>
        <authorList>
            <person name="Vandepol N."/>
            <person name="Liber J."/>
            <person name="Desiro A."/>
            <person name="Na H."/>
            <person name="Kennedy M."/>
            <person name="Barry K."/>
            <person name="Grigoriev I.V."/>
            <person name="Miller A.N."/>
            <person name="O'Donnell K."/>
            <person name="Stajich J.E."/>
            <person name="Bonito G."/>
        </authorList>
    </citation>
    <scope>NUCLEOTIDE SEQUENCE</scope>
    <source>
        <strain evidence="2">KOD1015</strain>
    </source>
</reference>
<feature type="non-terminal residue" evidence="2">
    <location>
        <position position="249"/>
    </location>
</feature>
<organism evidence="2 3">
    <name type="scientific">Lunasporangiospora selenospora</name>
    <dbReference type="NCBI Taxonomy" id="979761"/>
    <lineage>
        <taxon>Eukaryota</taxon>
        <taxon>Fungi</taxon>
        <taxon>Fungi incertae sedis</taxon>
        <taxon>Mucoromycota</taxon>
        <taxon>Mortierellomycotina</taxon>
        <taxon>Mortierellomycetes</taxon>
        <taxon>Mortierellales</taxon>
        <taxon>Mortierellaceae</taxon>
        <taxon>Lunasporangiospora</taxon>
    </lineage>
</organism>
<accession>A0A9P6F2R8</accession>
<feature type="compositionally biased region" description="Basic residues" evidence="1">
    <location>
        <begin position="7"/>
        <end position="16"/>
    </location>
</feature>
<name>A0A9P6F2R8_9FUNG</name>
<comment type="caution">
    <text evidence="2">The sequence shown here is derived from an EMBL/GenBank/DDBJ whole genome shotgun (WGS) entry which is preliminary data.</text>
</comment>
<feature type="compositionally biased region" description="Low complexity" evidence="1">
    <location>
        <begin position="64"/>
        <end position="83"/>
    </location>
</feature>
<evidence type="ECO:0000256" key="1">
    <source>
        <dbReference type="SAM" id="MobiDB-lite"/>
    </source>
</evidence>